<proteinExistence type="inferred from homology"/>
<keyword evidence="4" id="KW-0645">Protease</keyword>
<dbReference type="GO" id="GO:0008270">
    <property type="term" value="F:zinc ion binding"/>
    <property type="evidence" value="ECO:0007669"/>
    <property type="project" value="InterPro"/>
</dbReference>
<dbReference type="CDD" id="cd05658">
    <property type="entry name" value="M18_DAP"/>
    <property type="match status" value="1"/>
</dbReference>
<accession>A0AA39QWP8</accession>
<dbReference type="AlphaFoldDB" id="A0AA39QWP8"/>
<dbReference type="PRINTS" id="PR00932">
    <property type="entry name" value="AMINO1PTASE"/>
</dbReference>
<evidence type="ECO:0000256" key="7">
    <source>
        <dbReference type="ARBA" id="ARBA00022833"/>
    </source>
</evidence>
<dbReference type="Gene3D" id="2.30.250.10">
    <property type="entry name" value="Aminopeptidase i, Domain 2"/>
    <property type="match status" value="1"/>
</dbReference>
<reference evidence="11" key="1">
    <citation type="submission" date="2023-03" db="EMBL/GenBank/DDBJ databases">
        <title>Complete genome of Cladonia borealis.</title>
        <authorList>
            <person name="Park H."/>
        </authorList>
    </citation>
    <scope>NUCLEOTIDE SEQUENCE</scope>
    <source>
        <strain evidence="11">ANT050790</strain>
    </source>
</reference>
<evidence type="ECO:0000256" key="6">
    <source>
        <dbReference type="ARBA" id="ARBA00022801"/>
    </source>
</evidence>
<dbReference type="SUPFAM" id="SSF101821">
    <property type="entry name" value="Aminopeptidase/glucanase lid domain"/>
    <property type="match status" value="1"/>
</dbReference>
<dbReference type="NCBIfam" id="NF002759">
    <property type="entry name" value="PRK02813.1"/>
    <property type="match status" value="1"/>
</dbReference>
<keyword evidence="8" id="KW-0482">Metalloprotease</keyword>
<gene>
    <name evidence="11" type="ORF">JMJ35_007079</name>
</gene>
<evidence type="ECO:0000256" key="8">
    <source>
        <dbReference type="ARBA" id="ARBA00023049"/>
    </source>
</evidence>
<dbReference type="InterPro" id="IPR001948">
    <property type="entry name" value="Peptidase_M18"/>
</dbReference>
<dbReference type="Gene3D" id="3.40.630.10">
    <property type="entry name" value="Zn peptidases"/>
    <property type="match status" value="1"/>
</dbReference>
<evidence type="ECO:0000256" key="5">
    <source>
        <dbReference type="ARBA" id="ARBA00022723"/>
    </source>
</evidence>
<evidence type="ECO:0000256" key="2">
    <source>
        <dbReference type="ARBA" id="ARBA00008290"/>
    </source>
</evidence>
<keyword evidence="12" id="KW-1185">Reference proteome</keyword>
<feature type="region of interest" description="Disordered" evidence="10">
    <location>
        <begin position="1"/>
        <end position="29"/>
    </location>
</feature>
<comment type="caution">
    <text evidence="11">The sequence shown here is derived from an EMBL/GenBank/DDBJ whole genome shotgun (WGS) entry which is preliminary data.</text>
</comment>
<organism evidence="11 12">
    <name type="scientific">Cladonia borealis</name>
    <dbReference type="NCBI Taxonomy" id="184061"/>
    <lineage>
        <taxon>Eukaryota</taxon>
        <taxon>Fungi</taxon>
        <taxon>Dikarya</taxon>
        <taxon>Ascomycota</taxon>
        <taxon>Pezizomycotina</taxon>
        <taxon>Lecanoromycetes</taxon>
        <taxon>OSLEUM clade</taxon>
        <taxon>Lecanoromycetidae</taxon>
        <taxon>Lecanorales</taxon>
        <taxon>Lecanorineae</taxon>
        <taxon>Cladoniaceae</taxon>
        <taxon>Cladonia</taxon>
    </lineage>
</organism>
<evidence type="ECO:0000256" key="9">
    <source>
        <dbReference type="ARBA" id="ARBA00023242"/>
    </source>
</evidence>
<sequence>MTRGMRGLSSEHLIPASDMDQNHSNNSLRVRPRQTARYTVHECRRCHDDRTPCDGKKGPPLKCLRCATLDYQCLPPRPEDYAEECSTCGIDFVPIDDHQLQCLRCSEPDKFDDRPRDETRNRVDAKSYAKPFISFISDNPTAFHAVSWVGQRLESHCFEKLSERESWTSKLSRGGRYFFERNGSSVIAFVVGKQYKSGNGASIIASHIDALTTRLKPISTLSTKAGYVQLGIAPYAGALNSTWWDRDLGIGGRVLVRNSKTGKIDTKLVKLDWPIARIPTLAPHFGAAADMSNRNKETEMVPIIGLDYEEGSSGGHRNTSLLGGAGAFTATQPERLVKAIAGELKIQDYSTIVNWELELFDTQPAQLGGLEKEFIFAGRVDDKLCCFSAIEALIASTKTSDPNFNYIKVVGCFDDEEIGSLLRQGAHSNLLPSTLERICEAFSEKSCGPDIISQMYANSFLISADVSHAVNPNFLGAYLENHSPRLNTGIAIQADPNGHTTTDSVSTAFLQRVADKCGAKLQVFQIRNDSRSGGTVGPMLSSAMGMRAIDAGLPQLSMHSIRATTGSLDPGLGVQLFKGFFDHFDEVDKEFR</sequence>
<dbReference type="EMBL" id="JAFEKC020000015">
    <property type="protein sequence ID" value="KAK0510647.1"/>
    <property type="molecule type" value="Genomic_DNA"/>
</dbReference>
<keyword evidence="7" id="KW-0862">Zinc</keyword>
<dbReference type="GO" id="GO:0000981">
    <property type="term" value="F:DNA-binding transcription factor activity, RNA polymerase II-specific"/>
    <property type="evidence" value="ECO:0007669"/>
    <property type="project" value="InterPro"/>
</dbReference>
<dbReference type="Proteomes" id="UP001166286">
    <property type="component" value="Unassembled WGS sequence"/>
</dbReference>
<dbReference type="InterPro" id="IPR001138">
    <property type="entry name" value="Zn2Cys6_DnaBD"/>
</dbReference>
<dbReference type="PANTHER" id="PTHR28570:SF4">
    <property type="entry name" value="VACUOLAR AMINOPEPTIDASE 1"/>
    <property type="match status" value="1"/>
</dbReference>
<dbReference type="InterPro" id="IPR023358">
    <property type="entry name" value="Peptidase_M18_dom2"/>
</dbReference>
<keyword evidence="3" id="KW-0031">Aminopeptidase</keyword>
<comment type="cofactor">
    <cofactor evidence="1">
        <name>Zn(2+)</name>
        <dbReference type="ChEBI" id="CHEBI:29105"/>
    </cofactor>
</comment>
<dbReference type="GO" id="GO:0006508">
    <property type="term" value="P:proteolysis"/>
    <property type="evidence" value="ECO:0007669"/>
    <property type="project" value="UniProtKB-KW"/>
</dbReference>
<evidence type="ECO:0000256" key="10">
    <source>
        <dbReference type="SAM" id="MobiDB-lite"/>
    </source>
</evidence>
<dbReference type="GO" id="GO:0070006">
    <property type="term" value="F:metalloaminopeptidase activity"/>
    <property type="evidence" value="ECO:0007669"/>
    <property type="project" value="TreeGrafter"/>
</dbReference>
<evidence type="ECO:0000256" key="4">
    <source>
        <dbReference type="ARBA" id="ARBA00022670"/>
    </source>
</evidence>
<evidence type="ECO:0000256" key="1">
    <source>
        <dbReference type="ARBA" id="ARBA00001947"/>
    </source>
</evidence>
<dbReference type="PANTHER" id="PTHR28570">
    <property type="entry name" value="ASPARTYL AMINOPEPTIDASE"/>
    <property type="match status" value="1"/>
</dbReference>
<dbReference type="Pfam" id="PF02127">
    <property type="entry name" value="Peptidase_M18"/>
    <property type="match status" value="1"/>
</dbReference>
<protein>
    <submittedName>
        <fullName evidence="11">Uncharacterized protein</fullName>
    </submittedName>
</protein>
<keyword evidence="6" id="KW-0378">Hydrolase</keyword>
<evidence type="ECO:0000256" key="3">
    <source>
        <dbReference type="ARBA" id="ARBA00022438"/>
    </source>
</evidence>
<evidence type="ECO:0000313" key="11">
    <source>
        <dbReference type="EMBL" id="KAK0510647.1"/>
    </source>
</evidence>
<evidence type="ECO:0000313" key="12">
    <source>
        <dbReference type="Proteomes" id="UP001166286"/>
    </source>
</evidence>
<dbReference type="CDD" id="cd00067">
    <property type="entry name" value="GAL4"/>
    <property type="match status" value="1"/>
</dbReference>
<dbReference type="SUPFAM" id="SSF53187">
    <property type="entry name" value="Zn-dependent exopeptidases"/>
    <property type="match status" value="1"/>
</dbReference>
<keyword evidence="9" id="KW-0539">Nucleus</keyword>
<dbReference type="GO" id="GO:0000324">
    <property type="term" value="C:fungal-type vacuole"/>
    <property type="evidence" value="ECO:0007669"/>
    <property type="project" value="TreeGrafter"/>
</dbReference>
<comment type="similarity">
    <text evidence="2">Belongs to the peptidase M18 family.</text>
</comment>
<name>A0AA39QWP8_9LECA</name>
<keyword evidence="5" id="KW-0479">Metal-binding</keyword>
<dbReference type="FunFam" id="2.30.250.10:FF:000001">
    <property type="entry name" value="Aspartyl aminopeptidase 1"/>
    <property type="match status" value="1"/>
</dbReference>